<dbReference type="InterPro" id="IPR018968">
    <property type="entry name" value="Phasin"/>
</dbReference>
<proteinExistence type="predicted"/>
<dbReference type="EMBL" id="JACHOB010000003">
    <property type="protein sequence ID" value="MBB4659246.1"/>
    <property type="molecule type" value="Genomic_DNA"/>
</dbReference>
<comment type="caution">
    <text evidence="3">The sequence shown here is derived from an EMBL/GenBank/DDBJ whole genome shotgun (WGS) entry which is preliminary data.</text>
</comment>
<evidence type="ECO:0000313" key="3">
    <source>
        <dbReference type="EMBL" id="MBB4659246.1"/>
    </source>
</evidence>
<feature type="compositionally biased region" description="Basic and acidic residues" evidence="1">
    <location>
        <begin position="1"/>
        <end position="12"/>
    </location>
</feature>
<name>A0A840I2L3_9PROT</name>
<feature type="domain" description="Phasin" evidence="2">
    <location>
        <begin position="39"/>
        <end position="137"/>
    </location>
</feature>
<accession>A0A840I2L3</accession>
<feature type="compositionally biased region" description="Low complexity" evidence="1">
    <location>
        <begin position="13"/>
        <end position="26"/>
    </location>
</feature>
<organism evidence="3 4">
    <name type="scientific">Parvularcula dongshanensis</name>
    <dbReference type="NCBI Taxonomy" id="1173995"/>
    <lineage>
        <taxon>Bacteria</taxon>
        <taxon>Pseudomonadati</taxon>
        <taxon>Pseudomonadota</taxon>
        <taxon>Alphaproteobacteria</taxon>
        <taxon>Parvularculales</taxon>
        <taxon>Parvularculaceae</taxon>
        <taxon>Parvularcula</taxon>
    </lineage>
</organism>
<protein>
    <submittedName>
        <fullName evidence="3">Phasin family protein</fullName>
    </submittedName>
</protein>
<feature type="region of interest" description="Disordered" evidence="1">
    <location>
        <begin position="1"/>
        <end position="29"/>
    </location>
</feature>
<sequence length="147" mass="16044">MSATKKVADDATKTTQDATSSAAAAANDGVERLTQGMSKFGSLGQENMEAFMSSLTTMAKGFEKIGQENMAFAKSQMEAGSERMQTLAKAKSPQEFFETQSQIVRDAFEQQISQTNKVSDMMISTVREAAQPISKRYSVMVDTMQAR</sequence>
<dbReference type="Proteomes" id="UP000563524">
    <property type="component" value="Unassembled WGS sequence"/>
</dbReference>
<dbReference type="AlphaFoldDB" id="A0A840I2L3"/>
<keyword evidence="4" id="KW-1185">Reference proteome</keyword>
<evidence type="ECO:0000259" key="2">
    <source>
        <dbReference type="Pfam" id="PF09361"/>
    </source>
</evidence>
<dbReference type="InterPro" id="IPR010127">
    <property type="entry name" value="Phasin_subfam-1"/>
</dbReference>
<dbReference type="RefSeq" id="WP_183817657.1">
    <property type="nucleotide sequence ID" value="NZ_JACHOB010000003.1"/>
</dbReference>
<dbReference type="NCBIfam" id="TIGR01841">
    <property type="entry name" value="phasin"/>
    <property type="match status" value="1"/>
</dbReference>
<evidence type="ECO:0000313" key="4">
    <source>
        <dbReference type="Proteomes" id="UP000563524"/>
    </source>
</evidence>
<reference evidence="3 4" key="1">
    <citation type="submission" date="2020-08" db="EMBL/GenBank/DDBJ databases">
        <title>Genomic Encyclopedia of Type Strains, Phase IV (KMG-IV): sequencing the most valuable type-strain genomes for metagenomic binning, comparative biology and taxonomic classification.</title>
        <authorList>
            <person name="Goeker M."/>
        </authorList>
    </citation>
    <scope>NUCLEOTIDE SEQUENCE [LARGE SCALE GENOMIC DNA]</scope>
    <source>
        <strain evidence="3 4">DSM 102850</strain>
    </source>
</reference>
<dbReference type="Pfam" id="PF09361">
    <property type="entry name" value="Phasin_2"/>
    <property type="match status" value="1"/>
</dbReference>
<evidence type="ECO:0000256" key="1">
    <source>
        <dbReference type="SAM" id="MobiDB-lite"/>
    </source>
</evidence>
<gene>
    <name evidence="3" type="ORF">GGQ59_001771</name>
</gene>